<dbReference type="AlphaFoldDB" id="A0A7J8P115"/>
<name>A0A7J8P115_GOSRA</name>
<keyword evidence="1" id="KW-0472">Membrane</keyword>
<dbReference type="Gene3D" id="1.20.1250.20">
    <property type="entry name" value="MFS general substrate transporter like domains"/>
    <property type="match status" value="1"/>
</dbReference>
<keyword evidence="1" id="KW-0812">Transmembrane</keyword>
<evidence type="ECO:0000313" key="2">
    <source>
        <dbReference type="EMBL" id="MBA0582836.1"/>
    </source>
</evidence>
<protein>
    <recommendedName>
        <fullName evidence="4">Major facilitator superfamily (MFS) profile domain-containing protein</fullName>
    </recommendedName>
</protein>
<accession>A0A7J8P115</accession>
<dbReference type="InterPro" id="IPR036259">
    <property type="entry name" value="MFS_trans_sf"/>
</dbReference>
<dbReference type="SUPFAM" id="SSF103473">
    <property type="entry name" value="MFS general substrate transporter"/>
    <property type="match status" value="1"/>
</dbReference>
<dbReference type="PANTHER" id="PTHR11654">
    <property type="entry name" value="OLIGOPEPTIDE TRANSPORTER-RELATED"/>
    <property type="match status" value="1"/>
</dbReference>
<evidence type="ECO:0008006" key="4">
    <source>
        <dbReference type="Google" id="ProtNLM"/>
    </source>
</evidence>
<gene>
    <name evidence="2" type="ORF">Gorai_024968</name>
</gene>
<keyword evidence="1" id="KW-1133">Transmembrane helix</keyword>
<dbReference type="EMBL" id="JABEZZ010000003">
    <property type="protein sequence ID" value="MBA0582836.1"/>
    <property type="molecule type" value="Genomic_DNA"/>
</dbReference>
<feature type="transmembrane region" description="Helical" evidence="1">
    <location>
        <begin position="72"/>
        <end position="95"/>
    </location>
</feature>
<comment type="caution">
    <text evidence="2">The sequence shown here is derived from an EMBL/GenBank/DDBJ whole genome shotgun (WGS) entry which is preliminary data.</text>
</comment>
<proteinExistence type="predicted"/>
<evidence type="ECO:0000256" key="1">
    <source>
        <dbReference type="SAM" id="Phobius"/>
    </source>
</evidence>
<evidence type="ECO:0000313" key="3">
    <source>
        <dbReference type="Proteomes" id="UP000593578"/>
    </source>
</evidence>
<dbReference type="Proteomes" id="UP000593578">
    <property type="component" value="Unassembled WGS sequence"/>
</dbReference>
<reference evidence="2 3" key="1">
    <citation type="journal article" date="2019" name="Genome Biol. Evol.">
        <title>Insights into the evolution of the New World diploid cottons (Gossypium, subgenus Houzingenia) based on genome sequencing.</title>
        <authorList>
            <person name="Grover C.E."/>
            <person name="Arick M.A. 2nd"/>
            <person name="Thrash A."/>
            <person name="Conover J.L."/>
            <person name="Sanders W.S."/>
            <person name="Peterson D.G."/>
            <person name="Frelichowski J.E."/>
            <person name="Scheffler J.A."/>
            <person name="Scheffler B.E."/>
            <person name="Wendel J.F."/>
        </authorList>
    </citation>
    <scope>NUCLEOTIDE SEQUENCE [LARGE SCALE GENOMIC DNA]</scope>
    <source>
        <strain evidence="2">8</strain>
        <tissue evidence="2">Leaf</tissue>
    </source>
</reference>
<organism evidence="2 3">
    <name type="scientific">Gossypium raimondii</name>
    <name type="common">Peruvian cotton</name>
    <name type="synonym">Gossypium klotzschianum subsp. raimondii</name>
    <dbReference type="NCBI Taxonomy" id="29730"/>
    <lineage>
        <taxon>Eukaryota</taxon>
        <taxon>Viridiplantae</taxon>
        <taxon>Streptophyta</taxon>
        <taxon>Embryophyta</taxon>
        <taxon>Tracheophyta</taxon>
        <taxon>Spermatophyta</taxon>
        <taxon>Magnoliopsida</taxon>
        <taxon>eudicotyledons</taxon>
        <taxon>Gunneridae</taxon>
        <taxon>Pentapetalae</taxon>
        <taxon>rosids</taxon>
        <taxon>malvids</taxon>
        <taxon>Malvales</taxon>
        <taxon>Malvaceae</taxon>
        <taxon>Malvoideae</taxon>
        <taxon>Gossypium</taxon>
    </lineage>
</organism>
<sequence>MTLPTTQGQTVPDAWDYKGYPVDRSKFGGWTSAAMILGVEACERLTTLGIAVNLVTYLTETMHLGNATTANIVTNFFGTSFMLCLLVGFITDTFLGRSRPMYFDNF</sequence>